<dbReference type="PROSITE" id="PS50983">
    <property type="entry name" value="FE_B12_PBP"/>
    <property type="match status" value="1"/>
</dbReference>
<sequence>MITYRLFVIFFIIPAFFFCTAEAQSASRKVTDQAGREITLSDDPQRIVSLAPSVTEIIFAIGRQDRLKGVTRFSDFPPEAKKLPRVGSYTQLQLEKILALKPDICIGVRDGNPQIIIHNLEVLNVPVYLVDPGNLDEVMKTILELGTLLNADDAAKAVVDDMETRITRIKSLVAKAPYRPRVFFQIGIIPIVAVGTGTFIHELITSAGGKNLSEGPTLYPRLNREQVLALSPEVFIITSMARGGIFEEVKAEWSRWTTMPAIRDKRIFIVDSNLFDRPTPRLADGLELLFRRIHPELIDEYEAIGKGIKKKTVNCQKKPFGG</sequence>
<reference evidence="4" key="1">
    <citation type="journal article" date="2021" name="Microb. Physiol.">
        <title>Proteogenomic Insights into the Physiology of Marine, Sulfate-Reducing, Filamentous Desulfonema limicola and Desulfonema magnum.</title>
        <authorList>
            <person name="Schnaars V."/>
            <person name="Wohlbrand L."/>
            <person name="Scheve S."/>
            <person name="Hinrichs C."/>
            <person name="Reinhardt R."/>
            <person name="Rabus R."/>
        </authorList>
    </citation>
    <scope>NUCLEOTIDE SEQUENCE</scope>
    <source>
        <strain evidence="4">4be13</strain>
    </source>
</reference>
<evidence type="ECO:0000313" key="5">
    <source>
        <dbReference type="Proteomes" id="UP000663722"/>
    </source>
</evidence>
<proteinExistence type="predicted"/>
<dbReference type="EMBL" id="CP061800">
    <property type="protein sequence ID" value="QTA85888.1"/>
    <property type="molecule type" value="Genomic_DNA"/>
</dbReference>
<dbReference type="PANTHER" id="PTHR30535">
    <property type="entry name" value="VITAMIN B12-BINDING PROTEIN"/>
    <property type="match status" value="1"/>
</dbReference>
<dbReference type="InterPro" id="IPR054828">
    <property type="entry name" value="Vit_B12_bind_prot"/>
</dbReference>
<keyword evidence="5" id="KW-1185">Reference proteome</keyword>
<keyword evidence="1 2" id="KW-0732">Signal</keyword>
<dbReference type="Gene3D" id="3.40.50.1980">
    <property type="entry name" value="Nitrogenase molybdenum iron protein domain"/>
    <property type="match status" value="2"/>
</dbReference>
<feature type="domain" description="Fe/B12 periplasmic-binding" evidence="3">
    <location>
        <begin position="46"/>
        <end position="297"/>
    </location>
</feature>
<dbReference type="InterPro" id="IPR050902">
    <property type="entry name" value="ABC_Transporter_SBP"/>
</dbReference>
<evidence type="ECO:0000256" key="1">
    <source>
        <dbReference type="ARBA" id="ARBA00022729"/>
    </source>
</evidence>
<dbReference type="GO" id="GO:0071281">
    <property type="term" value="P:cellular response to iron ion"/>
    <property type="evidence" value="ECO:0007669"/>
    <property type="project" value="TreeGrafter"/>
</dbReference>
<dbReference type="PANTHER" id="PTHR30535:SF34">
    <property type="entry name" value="MOLYBDATE-BINDING PROTEIN MOLA"/>
    <property type="match status" value="1"/>
</dbReference>
<gene>
    <name evidence="4" type="ORF">dnm_019050</name>
</gene>
<dbReference type="NCBIfam" id="NF038402">
    <property type="entry name" value="TroA_like"/>
    <property type="match status" value="1"/>
</dbReference>
<protein>
    <submittedName>
        <fullName evidence="4">Vitamin B12 ABC transporter, substrate-binding protein</fullName>
    </submittedName>
</protein>
<accession>A0A975GMI7</accession>
<evidence type="ECO:0000259" key="3">
    <source>
        <dbReference type="PROSITE" id="PS50983"/>
    </source>
</evidence>
<feature type="chain" id="PRO_5037309602" evidence="2">
    <location>
        <begin position="24"/>
        <end position="322"/>
    </location>
</feature>
<dbReference type="SUPFAM" id="SSF53807">
    <property type="entry name" value="Helical backbone' metal receptor"/>
    <property type="match status" value="1"/>
</dbReference>
<dbReference type="CDD" id="cd01144">
    <property type="entry name" value="BtuF"/>
    <property type="match status" value="1"/>
</dbReference>
<evidence type="ECO:0000256" key="2">
    <source>
        <dbReference type="SAM" id="SignalP"/>
    </source>
</evidence>
<evidence type="ECO:0000313" key="4">
    <source>
        <dbReference type="EMBL" id="QTA85888.1"/>
    </source>
</evidence>
<feature type="signal peptide" evidence="2">
    <location>
        <begin position="1"/>
        <end position="23"/>
    </location>
</feature>
<name>A0A975GMI7_9BACT</name>
<organism evidence="4 5">
    <name type="scientific">Desulfonema magnum</name>
    <dbReference type="NCBI Taxonomy" id="45655"/>
    <lineage>
        <taxon>Bacteria</taxon>
        <taxon>Pseudomonadati</taxon>
        <taxon>Thermodesulfobacteriota</taxon>
        <taxon>Desulfobacteria</taxon>
        <taxon>Desulfobacterales</taxon>
        <taxon>Desulfococcaceae</taxon>
        <taxon>Desulfonema</taxon>
    </lineage>
</organism>
<dbReference type="RefSeq" id="WP_207681764.1">
    <property type="nucleotide sequence ID" value="NZ_CP061800.1"/>
</dbReference>
<dbReference type="AlphaFoldDB" id="A0A975GMI7"/>
<dbReference type="Pfam" id="PF01497">
    <property type="entry name" value="Peripla_BP_2"/>
    <property type="match status" value="1"/>
</dbReference>
<dbReference type="Proteomes" id="UP000663722">
    <property type="component" value="Chromosome"/>
</dbReference>
<dbReference type="InterPro" id="IPR002491">
    <property type="entry name" value="ABC_transptr_periplasmic_BD"/>
</dbReference>
<dbReference type="KEGG" id="dmm:dnm_019050"/>